<evidence type="ECO:0000256" key="3">
    <source>
        <dbReference type="ARBA" id="ARBA00022448"/>
    </source>
</evidence>
<organism evidence="12 13">
    <name type="scientific">Spirosoma agri</name>
    <dbReference type="NCBI Taxonomy" id="1987381"/>
    <lineage>
        <taxon>Bacteria</taxon>
        <taxon>Pseudomonadati</taxon>
        <taxon>Bacteroidota</taxon>
        <taxon>Cytophagia</taxon>
        <taxon>Cytophagales</taxon>
        <taxon>Cytophagaceae</taxon>
        <taxon>Spirosoma</taxon>
    </lineage>
</organism>
<keyword evidence="13" id="KW-1185">Reference proteome</keyword>
<dbReference type="GO" id="GO:0015031">
    <property type="term" value="P:protein transport"/>
    <property type="evidence" value="ECO:0007669"/>
    <property type="project" value="UniProtKB-KW"/>
</dbReference>
<dbReference type="GO" id="GO:0031992">
    <property type="term" value="F:energy transducer activity"/>
    <property type="evidence" value="ECO:0007669"/>
    <property type="project" value="TreeGrafter"/>
</dbReference>
<gene>
    <name evidence="12" type="ORF">GK091_18850</name>
</gene>
<dbReference type="Pfam" id="PF03544">
    <property type="entry name" value="TonB_C"/>
    <property type="match status" value="2"/>
</dbReference>
<keyword evidence="6" id="KW-0812">Transmembrane</keyword>
<feature type="domain" description="TonB C-terminal" evidence="11">
    <location>
        <begin position="394"/>
        <end position="485"/>
    </location>
</feature>
<name>A0A6M0IMA9_9BACT</name>
<dbReference type="NCBIfam" id="TIGR01352">
    <property type="entry name" value="tonB_Cterm"/>
    <property type="match status" value="2"/>
</dbReference>
<comment type="caution">
    <text evidence="12">The sequence shown here is derived from an EMBL/GenBank/DDBJ whole genome shotgun (WGS) entry which is preliminary data.</text>
</comment>
<feature type="domain" description="TonB C-terminal" evidence="11">
    <location>
        <begin position="36"/>
        <end position="132"/>
    </location>
</feature>
<evidence type="ECO:0000256" key="5">
    <source>
        <dbReference type="ARBA" id="ARBA00022519"/>
    </source>
</evidence>
<reference evidence="12 13" key="1">
    <citation type="submission" date="2020-02" db="EMBL/GenBank/DDBJ databases">
        <title>Draft genome sequence of two Spirosoma agri KCTC 52727 and Spirosoma terrae KCTC 52035.</title>
        <authorList>
            <person name="Rojas J."/>
            <person name="Ambika Manirajan B."/>
            <person name="Ratering S."/>
            <person name="Suarez C."/>
            <person name="Schnell S."/>
        </authorList>
    </citation>
    <scope>NUCLEOTIDE SEQUENCE [LARGE SCALE GENOMIC DNA]</scope>
    <source>
        <strain evidence="12 13">KCTC 52727</strain>
    </source>
</reference>
<dbReference type="EMBL" id="JAAGNZ010000002">
    <property type="protein sequence ID" value="NEU68952.1"/>
    <property type="molecule type" value="Genomic_DNA"/>
</dbReference>
<keyword evidence="10" id="KW-0732">Signal</keyword>
<dbReference type="InterPro" id="IPR051045">
    <property type="entry name" value="TonB-dependent_transducer"/>
</dbReference>
<dbReference type="PANTHER" id="PTHR33446">
    <property type="entry name" value="PROTEIN TONB-RELATED"/>
    <property type="match status" value="1"/>
</dbReference>
<keyword evidence="3" id="KW-0813">Transport</keyword>
<evidence type="ECO:0000256" key="9">
    <source>
        <dbReference type="ARBA" id="ARBA00023136"/>
    </source>
</evidence>
<dbReference type="GO" id="GO:0055085">
    <property type="term" value="P:transmembrane transport"/>
    <property type="evidence" value="ECO:0007669"/>
    <property type="project" value="InterPro"/>
</dbReference>
<evidence type="ECO:0000259" key="11">
    <source>
        <dbReference type="PROSITE" id="PS52015"/>
    </source>
</evidence>
<evidence type="ECO:0000313" key="12">
    <source>
        <dbReference type="EMBL" id="NEU68952.1"/>
    </source>
</evidence>
<protein>
    <submittedName>
        <fullName evidence="12">TonB family protein</fullName>
    </submittedName>
</protein>
<evidence type="ECO:0000256" key="1">
    <source>
        <dbReference type="ARBA" id="ARBA00004383"/>
    </source>
</evidence>
<keyword evidence="7" id="KW-0653">Protein transport</keyword>
<proteinExistence type="inferred from homology"/>
<dbReference type="PANTHER" id="PTHR33446:SF2">
    <property type="entry name" value="PROTEIN TONB"/>
    <property type="match status" value="1"/>
</dbReference>
<dbReference type="PROSITE" id="PS52015">
    <property type="entry name" value="TONB_CTD"/>
    <property type="match status" value="2"/>
</dbReference>
<dbReference type="AlphaFoldDB" id="A0A6M0IMA9"/>
<sequence length="485" mass="53876">MNRFLLLSLLLLSFSAFAQQTAYQVFEVDSTAEPRGGVAVLNTYIQANLRKPTAAEAEGKGGRVVISSIVEPDGSVSDVKILSGIRPDCDREALRVIKNFSAWKPALKGGKAVRQQMTTSVVFKPNPPFIYRNGAQIRYFDADRKLLADSSDKARFKQAYPLDSIGLPNGDMIVYKAKGSGWKEEYRIPFSRERNKPTSYTDQPTTTVGYRNDSKLWDGKTFLLTESGSVLRQSYYKNGIPTGASIDYHPNGLVAKKTDEVDDGLLVTSWYPTGQIKEIRLNKKLKAMVVQSPNLVTAFWAPEGKQLVTNGNGKALYTDLVQSRADSTQKTAFTEQGVYENGAKQGVWTGRYADGSYFYQELYDKGVCQQGKAFTAGSDTLRYTELDHQPEFPGGMSGLGQFLSQNLRYPVNAHKAGAQGKVFVSFVVCTDGTLCDYEVLNDVHPELDQEAIRVVQKMSGHWKPGVQRGQKVRVKYNLPINFTLQ</sequence>
<keyword evidence="5" id="KW-0997">Cell inner membrane</keyword>
<evidence type="ECO:0000256" key="2">
    <source>
        <dbReference type="ARBA" id="ARBA00006555"/>
    </source>
</evidence>
<evidence type="ECO:0000256" key="6">
    <source>
        <dbReference type="ARBA" id="ARBA00022692"/>
    </source>
</evidence>
<feature type="chain" id="PRO_5026763540" evidence="10">
    <location>
        <begin position="19"/>
        <end position="485"/>
    </location>
</feature>
<dbReference type="GO" id="GO:0098797">
    <property type="term" value="C:plasma membrane protein complex"/>
    <property type="evidence" value="ECO:0007669"/>
    <property type="project" value="TreeGrafter"/>
</dbReference>
<keyword evidence="4" id="KW-1003">Cell membrane</keyword>
<evidence type="ECO:0000256" key="10">
    <source>
        <dbReference type="SAM" id="SignalP"/>
    </source>
</evidence>
<dbReference type="Proteomes" id="UP000477386">
    <property type="component" value="Unassembled WGS sequence"/>
</dbReference>
<dbReference type="Gene3D" id="3.30.1150.10">
    <property type="match status" value="2"/>
</dbReference>
<evidence type="ECO:0000256" key="8">
    <source>
        <dbReference type="ARBA" id="ARBA00022989"/>
    </source>
</evidence>
<feature type="signal peptide" evidence="10">
    <location>
        <begin position="1"/>
        <end position="18"/>
    </location>
</feature>
<dbReference type="RefSeq" id="WP_164041443.1">
    <property type="nucleotide sequence ID" value="NZ_JAAGNZ010000002.1"/>
</dbReference>
<evidence type="ECO:0000256" key="7">
    <source>
        <dbReference type="ARBA" id="ARBA00022927"/>
    </source>
</evidence>
<dbReference type="SUPFAM" id="SSF74653">
    <property type="entry name" value="TolA/TonB C-terminal domain"/>
    <property type="match status" value="2"/>
</dbReference>
<dbReference type="InterPro" id="IPR006260">
    <property type="entry name" value="TonB/TolA_C"/>
</dbReference>
<keyword evidence="9" id="KW-0472">Membrane</keyword>
<evidence type="ECO:0000313" key="13">
    <source>
        <dbReference type="Proteomes" id="UP000477386"/>
    </source>
</evidence>
<evidence type="ECO:0000256" key="4">
    <source>
        <dbReference type="ARBA" id="ARBA00022475"/>
    </source>
</evidence>
<accession>A0A6M0IMA9</accession>
<comment type="similarity">
    <text evidence="2">Belongs to the TonB family.</text>
</comment>
<comment type="subcellular location">
    <subcellularLocation>
        <location evidence="1">Cell inner membrane</location>
        <topology evidence="1">Single-pass membrane protein</topology>
        <orientation evidence="1">Periplasmic side</orientation>
    </subcellularLocation>
</comment>
<keyword evidence="8" id="KW-1133">Transmembrane helix</keyword>
<dbReference type="InterPro" id="IPR037682">
    <property type="entry name" value="TonB_C"/>
</dbReference>